<reference evidence="6" key="1">
    <citation type="journal article" date="2015" name="Nature">
        <title>Complex archaea that bridge the gap between prokaryotes and eukaryotes.</title>
        <authorList>
            <person name="Spang A."/>
            <person name="Saw J.H."/>
            <person name="Jorgensen S.L."/>
            <person name="Zaremba-Niedzwiedzka K."/>
            <person name="Martijn J."/>
            <person name="Lind A.E."/>
            <person name="van Eijk R."/>
            <person name="Schleper C."/>
            <person name="Guy L."/>
            <person name="Ettema T.J."/>
        </authorList>
    </citation>
    <scope>NUCLEOTIDE SEQUENCE</scope>
</reference>
<protein>
    <recommendedName>
        <fullName evidence="7">50S ribosomal protein L18</fullName>
    </recommendedName>
</protein>
<dbReference type="GO" id="GO:1990904">
    <property type="term" value="C:ribonucleoprotein complex"/>
    <property type="evidence" value="ECO:0007669"/>
    <property type="project" value="UniProtKB-KW"/>
</dbReference>
<sequence length="141" mass="16141">MRMNAYAEKPEKLLRQRELNNMRAQKVRAREKRKMRVRRKVVGTAQRPRLAVFRSLNNMYAQMVDDMENKILLTVSTLDKDLKGKLKNTANAEAAKTIGKVFAEKAMKKGVKEVVFDRGGYLYHGRVKALAEGAREGGLKF</sequence>
<dbReference type="HAMAP" id="MF_01337_B">
    <property type="entry name" value="Ribosomal_uL18_B"/>
    <property type="match status" value="1"/>
</dbReference>
<keyword evidence="5" id="KW-0687">Ribonucleoprotein</keyword>
<evidence type="ECO:0000256" key="5">
    <source>
        <dbReference type="ARBA" id="ARBA00023274"/>
    </source>
</evidence>
<evidence type="ECO:0008006" key="7">
    <source>
        <dbReference type="Google" id="ProtNLM"/>
    </source>
</evidence>
<dbReference type="GO" id="GO:0005737">
    <property type="term" value="C:cytoplasm"/>
    <property type="evidence" value="ECO:0007669"/>
    <property type="project" value="UniProtKB-ARBA"/>
</dbReference>
<name>A0A0F9NWL5_9ZZZZ</name>
<dbReference type="SUPFAM" id="SSF53137">
    <property type="entry name" value="Translational machinery components"/>
    <property type="match status" value="1"/>
</dbReference>
<dbReference type="GO" id="GO:0005840">
    <property type="term" value="C:ribosome"/>
    <property type="evidence" value="ECO:0007669"/>
    <property type="project" value="UniProtKB-KW"/>
</dbReference>
<proteinExistence type="inferred from homology"/>
<keyword evidence="3" id="KW-0694">RNA-binding</keyword>
<dbReference type="CDD" id="cd00432">
    <property type="entry name" value="Ribosomal_L18_L5e"/>
    <property type="match status" value="1"/>
</dbReference>
<evidence type="ECO:0000256" key="4">
    <source>
        <dbReference type="ARBA" id="ARBA00022980"/>
    </source>
</evidence>
<dbReference type="EMBL" id="LAZR01007375">
    <property type="protein sequence ID" value="KKM85667.1"/>
    <property type="molecule type" value="Genomic_DNA"/>
</dbReference>
<dbReference type="GO" id="GO:0003735">
    <property type="term" value="F:structural constituent of ribosome"/>
    <property type="evidence" value="ECO:0007669"/>
    <property type="project" value="InterPro"/>
</dbReference>
<dbReference type="InterPro" id="IPR057268">
    <property type="entry name" value="Ribosomal_L18"/>
</dbReference>
<accession>A0A0F9NWL5</accession>
<dbReference type="Gene3D" id="3.30.420.100">
    <property type="match status" value="1"/>
</dbReference>
<dbReference type="GO" id="GO:0006412">
    <property type="term" value="P:translation"/>
    <property type="evidence" value="ECO:0007669"/>
    <property type="project" value="InterPro"/>
</dbReference>
<dbReference type="GO" id="GO:0008097">
    <property type="term" value="F:5S rRNA binding"/>
    <property type="evidence" value="ECO:0007669"/>
    <property type="project" value="TreeGrafter"/>
</dbReference>
<dbReference type="Pfam" id="PF00861">
    <property type="entry name" value="Ribosomal_L18p"/>
    <property type="match status" value="1"/>
</dbReference>
<dbReference type="PANTHER" id="PTHR12899:SF3">
    <property type="entry name" value="LARGE RIBOSOMAL SUBUNIT PROTEIN UL18M"/>
    <property type="match status" value="1"/>
</dbReference>
<keyword evidence="4" id="KW-0689">Ribosomal protein</keyword>
<keyword evidence="2" id="KW-0699">rRNA-binding</keyword>
<comment type="caution">
    <text evidence="6">The sequence shown here is derived from an EMBL/GenBank/DDBJ whole genome shotgun (WGS) entry which is preliminary data.</text>
</comment>
<evidence type="ECO:0000313" key="6">
    <source>
        <dbReference type="EMBL" id="KKM85667.1"/>
    </source>
</evidence>
<dbReference type="NCBIfam" id="TIGR00060">
    <property type="entry name" value="L18_bact"/>
    <property type="match status" value="1"/>
</dbReference>
<comment type="similarity">
    <text evidence="1">Belongs to the universal ribosomal protein uL18 family.</text>
</comment>
<dbReference type="FunFam" id="3.30.420.100:FF:000001">
    <property type="entry name" value="50S ribosomal protein L18"/>
    <property type="match status" value="1"/>
</dbReference>
<dbReference type="AlphaFoldDB" id="A0A0F9NWL5"/>
<dbReference type="InterPro" id="IPR004389">
    <property type="entry name" value="Ribosomal_uL18_bac-type"/>
</dbReference>
<dbReference type="PANTHER" id="PTHR12899">
    <property type="entry name" value="39S RIBOSOMAL PROTEIN L18, MITOCHONDRIAL"/>
    <property type="match status" value="1"/>
</dbReference>
<evidence type="ECO:0000256" key="3">
    <source>
        <dbReference type="ARBA" id="ARBA00022884"/>
    </source>
</evidence>
<gene>
    <name evidence="6" type="ORF">LCGC14_1286840</name>
</gene>
<organism evidence="6">
    <name type="scientific">marine sediment metagenome</name>
    <dbReference type="NCBI Taxonomy" id="412755"/>
    <lineage>
        <taxon>unclassified sequences</taxon>
        <taxon>metagenomes</taxon>
        <taxon>ecological metagenomes</taxon>
    </lineage>
</organism>
<evidence type="ECO:0000256" key="1">
    <source>
        <dbReference type="ARBA" id="ARBA00007116"/>
    </source>
</evidence>
<dbReference type="InterPro" id="IPR005484">
    <property type="entry name" value="Ribosomal_uL18_bac/plant/anim"/>
</dbReference>
<evidence type="ECO:0000256" key="2">
    <source>
        <dbReference type="ARBA" id="ARBA00022730"/>
    </source>
</evidence>